<sequence>MRDTISQAYTPQTVLQFWFKELTAQDWFSGSKQLDSTINQRFGELLKHAEKSELFEWRSTPHGRLAEIIVLDQFSRNVYRNTPQAFAQDPMALVLAQEAIMLEMDQQLTTIEKSFLYMPFMHSESNIIHEKALELFSAPGLENNYDFELKHKVIIDRFGRYPHRNDILGRVSTQEEIEFLKQPNSSF</sequence>
<name>A0A0M0HZE6_9VIBR</name>
<dbReference type="PATRIC" id="fig|171383.3.peg.2287"/>
<evidence type="ECO:0000313" key="1">
    <source>
        <dbReference type="EMBL" id="KOO07451.1"/>
    </source>
</evidence>
<comment type="caution">
    <text evidence="1">The sequence shown here is derived from an EMBL/GenBank/DDBJ whole genome shotgun (WGS) entry which is preliminary data.</text>
</comment>
<dbReference type="Gene3D" id="1.20.58.320">
    <property type="entry name" value="TPR-like"/>
    <property type="match status" value="1"/>
</dbReference>
<reference evidence="2" key="1">
    <citation type="submission" date="2015-08" db="EMBL/GenBank/DDBJ databases">
        <title>Vibrio galatheae sp. nov., a novel member of the Vibrionaceae family isolated from the Solomon Islands.</title>
        <authorList>
            <person name="Giubergia S."/>
            <person name="Machado H."/>
            <person name="Mateiu R.V."/>
            <person name="Gram L."/>
        </authorList>
    </citation>
    <scope>NUCLEOTIDE SEQUENCE [LARGE SCALE GENOMIC DNA]</scope>
    <source>
        <strain evidence="2">DSM 19134</strain>
    </source>
</reference>
<dbReference type="InterPro" id="IPR010323">
    <property type="entry name" value="DUF924"/>
</dbReference>
<accession>A0A0M0HZE6</accession>
<organism evidence="1 2">
    <name type="scientific">Vibrio hepatarius</name>
    <dbReference type="NCBI Taxonomy" id="171383"/>
    <lineage>
        <taxon>Bacteria</taxon>
        <taxon>Pseudomonadati</taxon>
        <taxon>Pseudomonadota</taxon>
        <taxon>Gammaproteobacteria</taxon>
        <taxon>Vibrionales</taxon>
        <taxon>Vibrionaceae</taxon>
        <taxon>Vibrio</taxon>
        <taxon>Vibrio oreintalis group</taxon>
    </lineage>
</organism>
<proteinExistence type="predicted"/>
<dbReference type="SUPFAM" id="SSF48452">
    <property type="entry name" value="TPR-like"/>
    <property type="match status" value="1"/>
</dbReference>
<evidence type="ECO:0000313" key="2">
    <source>
        <dbReference type="Proteomes" id="UP000037530"/>
    </source>
</evidence>
<dbReference type="RefSeq" id="WP_053409188.1">
    <property type="nucleotide sequence ID" value="NZ_DAIPHI010000010.1"/>
</dbReference>
<dbReference type="AlphaFoldDB" id="A0A0M0HZE6"/>
<dbReference type="InterPro" id="IPR011990">
    <property type="entry name" value="TPR-like_helical_dom_sf"/>
</dbReference>
<dbReference type="STRING" id="171383.AKJ31_11205"/>
<protein>
    <recommendedName>
        <fullName evidence="3">DUF924 domain-containing protein</fullName>
    </recommendedName>
</protein>
<evidence type="ECO:0008006" key="3">
    <source>
        <dbReference type="Google" id="ProtNLM"/>
    </source>
</evidence>
<gene>
    <name evidence="1" type="ORF">AKJ31_11205</name>
</gene>
<dbReference type="Pfam" id="PF06041">
    <property type="entry name" value="DUF924"/>
    <property type="match status" value="1"/>
</dbReference>
<dbReference type="Gene3D" id="1.25.40.10">
    <property type="entry name" value="Tetratricopeptide repeat domain"/>
    <property type="match status" value="1"/>
</dbReference>
<dbReference type="OrthoDB" id="7593450at2"/>
<keyword evidence="2" id="KW-1185">Reference proteome</keyword>
<dbReference type="Proteomes" id="UP000037530">
    <property type="component" value="Unassembled WGS sequence"/>
</dbReference>
<dbReference type="EMBL" id="LHPI01000009">
    <property type="protein sequence ID" value="KOO07451.1"/>
    <property type="molecule type" value="Genomic_DNA"/>
</dbReference>